<feature type="compositionally biased region" description="Basic and acidic residues" evidence="1">
    <location>
        <begin position="13"/>
        <end position="23"/>
    </location>
</feature>
<name>A0AAN6GL45_9BASI</name>
<dbReference type="EMBL" id="JAPDMZ010000221">
    <property type="protein sequence ID" value="KAK0545687.1"/>
    <property type="molecule type" value="Genomic_DNA"/>
</dbReference>
<dbReference type="Proteomes" id="UP001176517">
    <property type="component" value="Unassembled WGS sequence"/>
</dbReference>
<keyword evidence="3" id="KW-1185">Reference proteome</keyword>
<comment type="caution">
    <text evidence="2">The sequence shown here is derived from an EMBL/GenBank/DDBJ whole genome shotgun (WGS) entry which is preliminary data.</text>
</comment>
<feature type="region of interest" description="Disordered" evidence="1">
    <location>
        <begin position="1"/>
        <end position="23"/>
    </location>
</feature>
<evidence type="ECO:0000313" key="3">
    <source>
        <dbReference type="Proteomes" id="UP001176517"/>
    </source>
</evidence>
<evidence type="ECO:0000256" key="1">
    <source>
        <dbReference type="SAM" id="MobiDB-lite"/>
    </source>
</evidence>
<sequence length="484" mass="55489">MHSSAGTHAKRLHATDETEDAARKRLRTESVGQFSSLPVEIVQIVLNHLITLISPKDRIHFHKNHQDYNRYLAELGKLVLVSKLFNKLLTPHLYREIRLPRDFGYAASLGDDVIFELAKEDDTTLQDPRITTDSSAVALARLLEEHPEKAALIKRLHIDPVARTQNRDATDCDAYTTILQHCSDTVEELAIAVNCSNGDKRTFRVSDSKNQVLQRIAKARMPQLKHLMLKSDNLSHLDWIAWDQLYSLEEVTVLTEHIFHLDPDFFDFEDATEDPEDNDVFQVLMRLPSTVKNFTFGFVYTFEWDILAYTLRGDNTDQHEATRFGGTLASVLKRARNHDKLQHLESIRLVWAHSPEDGPRCECCLIGNKSMWYPLPRLRPRTQLEELCAGILADHVCIGDSEEHNLMCTSSAESIAKPQLKLYEVRIPPSHRWDLDGDAWCMEYAAICWLETLWRSLLYGRSELAGDEGADQEIEHVRRCISPQ</sequence>
<protein>
    <submittedName>
        <fullName evidence="2">Uncharacterized protein</fullName>
    </submittedName>
</protein>
<gene>
    <name evidence="2" type="ORF">OC846_005573</name>
</gene>
<dbReference type="AlphaFoldDB" id="A0AAN6GL45"/>
<organism evidence="2 3">
    <name type="scientific">Tilletia horrida</name>
    <dbReference type="NCBI Taxonomy" id="155126"/>
    <lineage>
        <taxon>Eukaryota</taxon>
        <taxon>Fungi</taxon>
        <taxon>Dikarya</taxon>
        <taxon>Basidiomycota</taxon>
        <taxon>Ustilaginomycotina</taxon>
        <taxon>Exobasidiomycetes</taxon>
        <taxon>Tilletiales</taxon>
        <taxon>Tilletiaceae</taxon>
        <taxon>Tilletia</taxon>
    </lineage>
</organism>
<evidence type="ECO:0000313" key="2">
    <source>
        <dbReference type="EMBL" id="KAK0545687.1"/>
    </source>
</evidence>
<proteinExistence type="predicted"/>
<reference evidence="2" key="1">
    <citation type="journal article" date="2023" name="PhytoFront">
        <title>Draft Genome Resources of Seven Strains of Tilletia horrida, Causal Agent of Kernel Smut of Rice.</title>
        <authorList>
            <person name="Khanal S."/>
            <person name="Antony Babu S."/>
            <person name="Zhou X.G."/>
        </authorList>
    </citation>
    <scope>NUCLEOTIDE SEQUENCE</scope>
    <source>
        <strain evidence="2">TX6</strain>
    </source>
</reference>
<accession>A0AAN6GL45</accession>